<dbReference type="SUPFAM" id="SSF56112">
    <property type="entry name" value="Protein kinase-like (PK-like)"/>
    <property type="match status" value="1"/>
</dbReference>
<proteinExistence type="predicted"/>
<feature type="domain" description="Protein kinase" evidence="4">
    <location>
        <begin position="118"/>
        <end position="321"/>
    </location>
</feature>
<dbReference type="Gene3D" id="3.30.200.20">
    <property type="entry name" value="Phosphorylase Kinase, domain 1"/>
    <property type="match status" value="1"/>
</dbReference>
<dbReference type="AlphaFoldDB" id="J3NAB4"/>
<dbReference type="Gene3D" id="1.10.510.10">
    <property type="entry name" value="Transferase(Phosphotransferase) domain 1"/>
    <property type="match status" value="1"/>
</dbReference>
<dbReference type="InterPro" id="IPR011009">
    <property type="entry name" value="Kinase-like_dom_sf"/>
</dbReference>
<keyword evidence="3" id="KW-0472">Membrane</keyword>
<dbReference type="InterPro" id="IPR000719">
    <property type="entry name" value="Prot_kinase_dom"/>
</dbReference>
<dbReference type="GO" id="GO:0005886">
    <property type="term" value="C:plasma membrane"/>
    <property type="evidence" value="ECO:0007669"/>
    <property type="project" value="TreeGrafter"/>
</dbReference>
<keyword evidence="1" id="KW-0547">Nucleotide-binding</keyword>
<dbReference type="OMA" id="MAYIKEC"/>
<dbReference type="PANTHER" id="PTHR27005">
    <property type="entry name" value="WALL-ASSOCIATED RECEPTOR KINASE-LIKE 21"/>
    <property type="match status" value="1"/>
</dbReference>
<dbReference type="HOGENOM" id="CLU_867076_0_0_1"/>
<evidence type="ECO:0000313" key="6">
    <source>
        <dbReference type="Proteomes" id="UP000006038"/>
    </source>
</evidence>
<keyword evidence="3" id="KW-0812">Transmembrane</keyword>
<protein>
    <recommendedName>
        <fullName evidence="4">Protein kinase domain-containing protein</fullName>
    </recommendedName>
</protein>
<dbReference type="Proteomes" id="UP000006038">
    <property type="component" value="Chromosome 11"/>
</dbReference>
<evidence type="ECO:0000313" key="5">
    <source>
        <dbReference type="EnsemblPlants" id="OB11G27500.1"/>
    </source>
</evidence>
<dbReference type="Pfam" id="PF07714">
    <property type="entry name" value="PK_Tyr_Ser-Thr"/>
    <property type="match status" value="1"/>
</dbReference>
<reference evidence="5" key="2">
    <citation type="submission" date="2013-04" db="UniProtKB">
        <authorList>
            <consortium name="EnsemblPlants"/>
        </authorList>
    </citation>
    <scope>IDENTIFICATION</scope>
</reference>
<evidence type="ECO:0000259" key="4">
    <source>
        <dbReference type="PROSITE" id="PS50011"/>
    </source>
</evidence>
<feature type="transmembrane region" description="Helical" evidence="3">
    <location>
        <begin position="58"/>
        <end position="82"/>
    </location>
</feature>
<evidence type="ECO:0000256" key="1">
    <source>
        <dbReference type="ARBA" id="ARBA00022741"/>
    </source>
</evidence>
<dbReference type="InterPro" id="IPR001245">
    <property type="entry name" value="Ser-Thr/Tyr_kinase_cat_dom"/>
</dbReference>
<dbReference type="Gramene" id="OB11G27500.1">
    <property type="protein sequence ID" value="OB11G27500.1"/>
    <property type="gene ID" value="OB11G27500"/>
</dbReference>
<reference evidence="5" key="1">
    <citation type="journal article" date="2013" name="Nat. Commun.">
        <title>Whole-genome sequencing of Oryza brachyantha reveals mechanisms underlying Oryza genome evolution.</title>
        <authorList>
            <person name="Chen J."/>
            <person name="Huang Q."/>
            <person name="Gao D."/>
            <person name="Wang J."/>
            <person name="Lang Y."/>
            <person name="Liu T."/>
            <person name="Li B."/>
            <person name="Bai Z."/>
            <person name="Luis Goicoechea J."/>
            <person name="Liang C."/>
            <person name="Chen C."/>
            <person name="Zhang W."/>
            <person name="Sun S."/>
            <person name="Liao Y."/>
            <person name="Zhang X."/>
            <person name="Yang L."/>
            <person name="Song C."/>
            <person name="Wang M."/>
            <person name="Shi J."/>
            <person name="Liu G."/>
            <person name="Liu J."/>
            <person name="Zhou H."/>
            <person name="Zhou W."/>
            <person name="Yu Q."/>
            <person name="An N."/>
            <person name="Chen Y."/>
            <person name="Cai Q."/>
            <person name="Wang B."/>
            <person name="Liu B."/>
            <person name="Min J."/>
            <person name="Huang Y."/>
            <person name="Wu H."/>
            <person name="Li Z."/>
            <person name="Zhang Y."/>
            <person name="Yin Y."/>
            <person name="Song W."/>
            <person name="Jiang J."/>
            <person name="Jackson S.A."/>
            <person name="Wing R.A."/>
            <person name="Wang J."/>
            <person name="Chen M."/>
        </authorList>
    </citation>
    <scope>NUCLEOTIDE SEQUENCE [LARGE SCALE GENOMIC DNA]</scope>
    <source>
        <strain evidence="5">cv. IRGC 101232</strain>
    </source>
</reference>
<name>J3NAB4_ORYBR</name>
<dbReference type="GO" id="GO:0007166">
    <property type="term" value="P:cell surface receptor signaling pathway"/>
    <property type="evidence" value="ECO:0007669"/>
    <property type="project" value="InterPro"/>
</dbReference>
<dbReference type="PANTHER" id="PTHR27005:SF162">
    <property type="entry name" value="OS11G0691500 PROTEIN"/>
    <property type="match status" value="1"/>
</dbReference>
<evidence type="ECO:0000256" key="3">
    <source>
        <dbReference type="SAM" id="Phobius"/>
    </source>
</evidence>
<sequence>MAYIKECELRRADPTKYQKLYPCHRRSTCHDTDGSYYCKCRFPFRGDGKIDGKGCHSIIPAPIVATLATVCSIISLLVPVFLHNRRKRRQHYINNGGQFLKGMEIVEFKEKILDKITENKKTILRVGYFGKVYKGTHDHQPVAVKYSKAKRKARMLSKVMMRNKSQNVLQNAFCWPKVPSQDSSQEPGQEIVDELRVQSQLHHENVVRLIGCCIEIEEPTLVLEFLSKGSLEKMLVEFVNQYKDSNAWRKMYDQDLSVDCTECLDSMAAITVRCLEVPNVDKRPTMAEGASKHSYVLAIYIYALVCPTGSGSLVECCCLQL</sequence>
<dbReference type="PROSITE" id="PS50011">
    <property type="entry name" value="PROTEIN_KINASE_DOM"/>
    <property type="match status" value="1"/>
</dbReference>
<dbReference type="GO" id="GO:0005524">
    <property type="term" value="F:ATP binding"/>
    <property type="evidence" value="ECO:0007669"/>
    <property type="project" value="UniProtKB-KW"/>
</dbReference>
<dbReference type="GO" id="GO:0004674">
    <property type="term" value="F:protein serine/threonine kinase activity"/>
    <property type="evidence" value="ECO:0007669"/>
    <property type="project" value="TreeGrafter"/>
</dbReference>
<keyword evidence="3" id="KW-1133">Transmembrane helix</keyword>
<dbReference type="InterPro" id="IPR045274">
    <property type="entry name" value="WAK-like"/>
</dbReference>
<keyword evidence="6" id="KW-1185">Reference proteome</keyword>
<dbReference type="CDD" id="cd00054">
    <property type="entry name" value="EGF_CA"/>
    <property type="match status" value="1"/>
</dbReference>
<dbReference type="EnsemblPlants" id="OB11G27500.1">
    <property type="protein sequence ID" value="OB11G27500.1"/>
    <property type="gene ID" value="OB11G27500"/>
</dbReference>
<dbReference type="Gene3D" id="2.10.25.10">
    <property type="entry name" value="Laminin"/>
    <property type="match status" value="1"/>
</dbReference>
<keyword evidence="2" id="KW-0067">ATP-binding</keyword>
<evidence type="ECO:0000256" key="2">
    <source>
        <dbReference type="ARBA" id="ARBA00022840"/>
    </source>
</evidence>
<organism evidence="5">
    <name type="scientific">Oryza brachyantha</name>
    <name type="common">malo sina</name>
    <dbReference type="NCBI Taxonomy" id="4533"/>
    <lineage>
        <taxon>Eukaryota</taxon>
        <taxon>Viridiplantae</taxon>
        <taxon>Streptophyta</taxon>
        <taxon>Embryophyta</taxon>
        <taxon>Tracheophyta</taxon>
        <taxon>Spermatophyta</taxon>
        <taxon>Magnoliopsida</taxon>
        <taxon>Liliopsida</taxon>
        <taxon>Poales</taxon>
        <taxon>Poaceae</taxon>
        <taxon>BOP clade</taxon>
        <taxon>Oryzoideae</taxon>
        <taxon>Oryzeae</taxon>
        <taxon>Oryzinae</taxon>
        <taxon>Oryza</taxon>
    </lineage>
</organism>
<accession>J3NAB4</accession>